<keyword evidence="3" id="KW-1185">Reference proteome</keyword>
<protein>
    <recommendedName>
        <fullName evidence="1">ABC-three component systems C-terminal domain-containing protein</fullName>
    </recommendedName>
</protein>
<evidence type="ECO:0000259" key="1">
    <source>
        <dbReference type="Pfam" id="PF20277"/>
    </source>
</evidence>
<dbReference type="Proteomes" id="UP000295726">
    <property type="component" value="Unassembled WGS sequence"/>
</dbReference>
<evidence type="ECO:0000313" key="2">
    <source>
        <dbReference type="EMBL" id="TCS80298.1"/>
    </source>
</evidence>
<dbReference type="InterPro" id="IPR046921">
    <property type="entry name" value="ABC-3C_CTD11"/>
</dbReference>
<dbReference type="EMBL" id="SLZZ01000006">
    <property type="protein sequence ID" value="TCS80298.1"/>
    <property type="molecule type" value="Genomic_DNA"/>
</dbReference>
<dbReference type="Pfam" id="PF20277">
    <property type="entry name" value="CTD11"/>
    <property type="match status" value="1"/>
</dbReference>
<comment type="caution">
    <text evidence="2">The sequence shown here is derived from an EMBL/GenBank/DDBJ whole genome shotgun (WGS) entry which is preliminary data.</text>
</comment>
<sequence length="377" mass="43176">MEFKTLFQILKKHLADGYDVPHFFRDLMAMLTEVTEEEWGTSKDPSQAGRDKSLRSYAKRGLPKKLAQTIVYRLTPENVVDSINSHGETQRRLLAEDLEGYDPDINADNVAEKVAAWLVEIVQVSAGLVPQDELTKQKQQQLDAQLKSKYGDYLLAEEENHCAFPGCGRELVLTKDGRISYAYEVSLIDKVAPAVPDNLLAMCPQCHATYLLDSNKKLCKELQETKKVLATHRQNVHMLDDLPLEKGIVSVITRIAKLNEKDLADASLDPKEIKQKLDPTKDTAIYYAVNNYVGVYFVRIREIMMNLDKRSVIDYEEIQDQMHALYRRLKKAKKTRLEIFNEITNKVHRVSLQDEIYCQIVVAYFVQSCEVFDAITE</sequence>
<dbReference type="RefSeq" id="WP_132379978.1">
    <property type="nucleotide sequence ID" value="NZ_SLZZ01000006.1"/>
</dbReference>
<name>A0A4R3KB94_9FIRM</name>
<dbReference type="OrthoDB" id="3266795at2"/>
<proteinExistence type="predicted"/>
<organism evidence="2 3">
    <name type="scientific">Muricomes intestini</name>
    <dbReference type="NCBI Taxonomy" id="1796634"/>
    <lineage>
        <taxon>Bacteria</taxon>
        <taxon>Bacillati</taxon>
        <taxon>Bacillota</taxon>
        <taxon>Clostridia</taxon>
        <taxon>Lachnospirales</taxon>
        <taxon>Lachnospiraceae</taxon>
        <taxon>Muricomes</taxon>
    </lineage>
</organism>
<dbReference type="AlphaFoldDB" id="A0A4R3KB94"/>
<gene>
    <name evidence="2" type="ORF">EDD59_106124</name>
</gene>
<reference evidence="2 3" key="1">
    <citation type="submission" date="2019-03" db="EMBL/GenBank/DDBJ databases">
        <title>Genomic Encyclopedia of Type Strains, Phase IV (KMG-IV): sequencing the most valuable type-strain genomes for metagenomic binning, comparative biology and taxonomic classification.</title>
        <authorList>
            <person name="Goeker M."/>
        </authorList>
    </citation>
    <scope>NUCLEOTIDE SEQUENCE [LARGE SCALE GENOMIC DNA]</scope>
    <source>
        <strain evidence="2 3">DSM 29489</strain>
    </source>
</reference>
<accession>A0A4R3KB94</accession>
<feature type="domain" description="ABC-three component systems C-terminal" evidence="1">
    <location>
        <begin position="239"/>
        <end position="372"/>
    </location>
</feature>
<evidence type="ECO:0000313" key="3">
    <source>
        <dbReference type="Proteomes" id="UP000295726"/>
    </source>
</evidence>